<dbReference type="CDD" id="cd02440">
    <property type="entry name" value="AdoMet_MTases"/>
    <property type="match status" value="1"/>
</dbReference>
<accession>A0A3E0VY74</accession>
<organism evidence="7 8">
    <name type="scientific">Subtercola boreus</name>
    <dbReference type="NCBI Taxonomy" id="120213"/>
    <lineage>
        <taxon>Bacteria</taxon>
        <taxon>Bacillati</taxon>
        <taxon>Actinomycetota</taxon>
        <taxon>Actinomycetes</taxon>
        <taxon>Micrococcales</taxon>
        <taxon>Microbacteriaceae</taxon>
        <taxon>Subtercola</taxon>
    </lineage>
</organism>
<evidence type="ECO:0000259" key="5">
    <source>
        <dbReference type="Pfam" id="PF05175"/>
    </source>
</evidence>
<keyword evidence="2" id="KW-0698">rRNA processing</keyword>
<dbReference type="InterPro" id="IPR007848">
    <property type="entry name" value="Small_mtfrase_dom"/>
</dbReference>
<dbReference type="GO" id="GO:0006364">
    <property type="term" value="P:rRNA processing"/>
    <property type="evidence" value="ECO:0007669"/>
    <property type="project" value="UniProtKB-KW"/>
</dbReference>
<proteinExistence type="predicted"/>
<dbReference type="InterPro" id="IPR046977">
    <property type="entry name" value="RsmC/RlmG"/>
</dbReference>
<name>A0A3E0VY74_9MICO</name>
<evidence type="ECO:0000313" key="7">
    <source>
        <dbReference type="EMBL" id="RFA14846.1"/>
    </source>
</evidence>
<gene>
    <name evidence="7" type="ORF">B7R22_09040</name>
</gene>
<evidence type="ECO:0000256" key="4">
    <source>
        <dbReference type="ARBA" id="ARBA00022679"/>
    </source>
</evidence>
<dbReference type="Gene3D" id="3.40.50.150">
    <property type="entry name" value="Vaccinia Virus protein VP39"/>
    <property type="match status" value="2"/>
</dbReference>
<dbReference type="RefSeq" id="WP_116411424.1">
    <property type="nucleotide sequence ID" value="NZ_NBXB01000027.1"/>
</dbReference>
<keyword evidence="4 7" id="KW-0808">Transferase</keyword>
<feature type="domain" description="Methyltransferase small" evidence="5">
    <location>
        <begin position="203"/>
        <end position="381"/>
    </location>
</feature>
<evidence type="ECO:0000256" key="1">
    <source>
        <dbReference type="ARBA" id="ARBA00022490"/>
    </source>
</evidence>
<dbReference type="SUPFAM" id="SSF53335">
    <property type="entry name" value="S-adenosyl-L-methionine-dependent methyltransferases"/>
    <property type="match status" value="1"/>
</dbReference>
<protein>
    <submittedName>
        <fullName evidence="7">SAM-dependent methyltransferase</fullName>
    </submittedName>
</protein>
<feature type="domain" description="RlmG N-terminal" evidence="6">
    <location>
        <begin position="7"/>
        <end position="181"/>
    </location>
</feature>
<dbReference type="GO" id="GO:0008757">
    <property type="term" value="F:S-adenosylmethionine-dependent methyltransferase activity"/>
    <property type="evidence" value="ECO:0007669"/>
    <property type="project" value="InterPro"/>
</dbReference>
<dbReference type="InterPro" id="IPR058679">
    <property type="entry name" value="RlmG_N"/>
</dbReference>
<dbReference type="AlphaFoldDB" id="A0A3E0VY74"/>
<dbReference type="OrthoDB" id="29650at2"/>
<dbReference type="Pfam" id="PF05175">
    <property type="entry name" value="MTS"/>
    <property type="match status" value="1"/>
</dbReference>
<dbReference type="Pfam" id="PF26049">
    <property type="entry name" value="RLMG_N"/>
    <property type="match status" value="1"/>
</dbReference>
<evidence type="ECO:0000256" key="3">
    <source>
        <dbReference type="ARBA" id="ARBA00022603"/>
    </source>
</evidence>
<dbReference type="PANTHER" id="PTHR47816">
    <property type="entry name" value="RIBOSOMAL RNA SMALL SUBUNIT METHYLTRANSFERASE C"/>
    <property type="match status" value="1"/>
</dbReference>
<dbReference type="GO" id="GO:0008170">
    <property type="term" value="F:N-methyltransferase activity"/>
    <property type="evidence" value="ECO:0007669"/>
    <property type="project" value="UniProtKB-ARBA"/>
</dbReference>
<dbReference type="PANTHER" id="PTHR47816:SF5">
    <property type="entry name" value="RIBOSOMAL RNA LARGE SUBUNIT METHYLTRANSFERASE G"/>
    <property type="match status" value="1"/>
</dbReference>
<keyword evidence="1" id="KW-0963">Cytoplasm</keyword>
<evidence type="ECO:0000259" key="6">
    <source>
        <dbReference type="Pfam" id="PF26049"/>
    </source>
</evidence>
<dbReference type="GO" id="GO:0032259">
    <property type="term" value="P:methylation"/>
    <property type="evidence" value="ECO:0007669"/>
    <property type="project" value="UniProtKB-KW"/>
</dbReference>
<sequence length="393" mass="41240">MYELFETLRRSPDIEAPNLFASDASDRLVLDEAAGVLGESGSRIGSGEVVVIGDRYGALTLGAAAEFGLAGIRTHQDRLVGEQALARNAEAAGLTDRYLSLPLSEELLSGARVVLLQLPRGLAELDELADSIARYAHPDVVVFGGGRIKHLTHAMNDTLAVHFSEVNASLARQKSRVIVARGARRPVDALPYPKREHNAELGLTVAAHGGVFAGVGLDIGTRFVLEFLDRAVGEVTAAPPTERSLTAIDLGCGTGIIAAVLARRFPSLTVIASDQSAAACSSAGETMASNRLAGVRVVRDAGLALQPDASADLIVCNPPFHVGSSVHTGVALGLFRDAGRVLRPGGVLLTVFNSSLAYQPDLRRLVGPTRVWGQNTKFSVTASTRSATRSAGN</sequence>
<dbReference type="GO" id="GO:0003676">
    <property type="term" value="F:nucleic acid binding"/>
    <property type="evidence" value="ECO:0007669"/>
    <property type="project" value="InterPro"/>
</dbReference>
<dbReference type="EMBL" id="NBXB01000027">
    <property type="protein sequence ID" value="RFA14846.1"/>
    <property type="molecule type" value="Genomic_DNA"/>
</dbReference>
<evidence type="ECO:0000313" key="8">
    <source>
        <dbReference type="Proteomes" id="UP000256541"/>
    </source>
</evidence>
<evidence type="ECO:0000256" key="2">
    <source>
        <dbReference type="ARBA" id="ARBA00022552"/>
    </source>
</evidence>
<dbReference type="Proteomes" id="UP000256541">
    <property type="component" value="Unassembled WGS sequence"/>
</dbReference>
<reference evidence="7 8" key="1">
    <citation type="submission" date="2017-04" db="EMBL/GenBank/DDBJ databases">
        <title>Comparative genome analysis of Subtercola boreus.</title>
        <authorList>
            <person name="Cho Y.-J."/>
            <person name="Cho A."/>
            <person name="Kim O.-S."/>
            <person name="Lee J.-I."/>
        </authorList>
    </citation>
    <scope>NUCLEOTIDE SEQUENCE [LARGE SCALE GENOMIC DNA]</scope>
    <source>
        <strain evidence="7 8">P27479</strain>
    </source>
</reference>
<comment type="caution">
    <text evidence="7">The sequence shown here is derived from an EMBL/GenBank/DDBJ whole genome shotgun (WGS) entry which is preliminary data.</text>
</comment>
<dbReference type="InterPro" id="IPR029063">
    <property type="entry name" value="SAM-dependent_MTases_sf"/>
</dbReference>
<keyword evidence="3 7" id="KW-0489">Methyltransferase</keyword>
<dbReference type="PROSITE" id="PS00092">
    <property type="entry name" value="N6_MTASE"/>
    <property type="match status" value="1"/>
</dbReference>
<dbReference type="InterPro" id="IPR002052">
    <property type="entry name" value="DNA_methylase_N6_adenine_CS"/>
</dbReference>